<dbReference type="PANTHER" id="PTHR30349:SF91">
    <property type="entry name" value="INTA PROTEIN"/>
    <property type="match status" value="1"/>
</dbReference>
<keyword evidence="3" id="KW-0233">DNA recombination</keyword>
<gene>
    <name evidence="7" type="ORF">D7294_30275</name>
</gene>
<dbReference type="InterPro" id="IPR044068">
    <property type="entry name" value="CB"/>
</dbReference>
<keyword evidence="1" id="KW-0229">DNA integration</keyword>
<dbReference type="InterPro" id="IPR010998">
    <property type="entry name" value="Integrase_recombinase_N"/>
</dbReference>
<proteinExistence type="predicted"/>
<evidence type="ECO:0000256" key="3">
    <source>
        <dbReference type="ARBA" id="ARBA00023172"/>
    </source>
</evidence>
<evidence type="ECO:0000313" key="7">
    <source>
        <dbReference type="EMBL" id="RKN35919.1"/>
    </source>
</evidence>
<dbReference type="InterPro" id="IPR002104">
    <property type="entry name" value="Integrase_catalytic"/>
</dbReference>
<evidence type="ECO:0000313" key="8">
    <source>
        <dbReference type="Proteomes" id="UP000272474"/>
    </source>
</evidence>
<evidence type="ECO:0000259" key="5">
    <source>
        <dbReference type="PROSITE" id="PS51898"/>
    </source>
</evidence>
<feature type="domain" description="Core-binding (CB)" evidence="6">
    <location>
        <begin position="69"/>
        <end position="155"/>
    </location>
</feature>
<dbReference type="EMBL" id="RBAL01000034">
    <property type="protein sequence ID" value="RKN35919.1"/>
    <property type="molecule type" value="Genomic_DNA"/>
</dbReference>
<dbReference type="SUPFAM" id="SSF56349">
    <property type="entry name" value="DNA breaking-rejoining enzymes"/>
    <property type="match status" value="1"/>
</dbReference>
<dbReference type="InterPro" id="IPR011010">
    <property type="entry name" value="DNA_brk_join_enz"/>
</dbReference>
<keyword evidence="8" id="KW-1185">Reference proteome</keyword>
<organism evidence="7 8">
    <name type="scientific">Streptomyces hoynatensis</name>
    <dbReference type="NCBI Taxonomy" id="1141874"/>
    <lineage>
        <taxon>Bacteria</taxon>
        <taxon>Bacillati</taxon>
        <taxon>Actinomycetota</taxon>
        <taxon>Actinomycetes</taxon>
        <taxon>Kitasatosporales</taxon>
        <taxon>Streptomycetaceae</taxon>
        <taxon>Streptomyces</taxon>
    </lineage>
</organism>
<dbReference type="InterPro" id="IPR004107">
    <property type="entry name" value="Integrase_SAM-like_N"/>
</dbReference>
<evidence type="ECO:0000256" key="4">
    <source>
        <dbReference type="PROSITE-ProRule" id="PRU01248"/>
    </source>
</evidence>
<dbReference type="Gene3D" id="1.10.443.10">
    <property type="entry name" value="Intergrase catalytic core"/>
    <property type="match status" value="1"/>
</dbReference>
<dbReference type="InterPro" id="IPR013762">
    <property type="entry name" value="Integrase-like_cat_sf"/>
</dbReference>
<dbReference type="Proteomes" id="UP000272474">
    <property type="component" value="Unassembled WGS sequence"/>
</dbReference>
<dbReference type="GO" id="GO:0003677">
    <property type="term" value="F:DNA binding"/>
    <property type="evidence" value="ECO:0007669"/>
    <property type="project" value="UniProtKB-UniRule"/>
</dbReference>
<evidence type="ECO:0000259" key="6">
    <source>
        <dbReference type="PROSITE" id="PS51900"/>
    </source>
</evidence>
<sequence>MAKRRPNGSGMDPVKRKDGRYAARVFTLQPDGSRKPKWVYDRDYAECIRKRDELLSKVRDAIPVPSRSSTLAEWLDYWLEEIILKGRPYTTYARYEGDSRLYLRPRLGSRRLQALSVADVRSLRNDLIRAKGPGVAKSVLVALRSALNAAMEEEVIARNVARLVDLPDPEYVEPQPWSADEAAEFLRGVQRHRMAAAWLLLLILGLRRAEVRALRWSDIDWEAHTIRVHRQSQRLSVPGRERTEVEYRVKGRGRKKNEGRIGVPDFIVDALVRQRIRQGEQRRRSGERWQDHGLVFTGHHGRPLDPSALHKMFLRQSSRLGLRRVRLHDARHGASSLLARMGAQPHVVQTIMGHTNVQTTFGVYVHTEWDEQREALERVGSRLFGTAAVSD</sequence>
<dbReference type="PANTHER" id="PTHR30349">
    <property type="entry name" value="PHAGE INTEGRASE-RELATED"/>
    <property type="match status" value="1"/>
</dbReference>
<dbReference type="AlphaFoldDB" id="A0A3A9YFM8"/>
<dbReference type="PROSITE" id="PS51898">
    <property type="entry name" value="TYR_RECOMBINASE"/>
    <property type="match status" value="1"/>
</dbReference>
<name>A0A3A9YFM8_9ACTN</name>
<keyword evidence="2 4" id="KW-0238">DNA-binding</keyword>
<evidence type="ECO:0000256" key="1">
    <source>
        <dbReference type="ARBA" id="ARBA00022908"/>
    </source>
</evidence>
<dbReference type="Gene3D" id="1.10.150.130">
    <property type="match status" value="1"/>
</dbReference>
<comment type="caution">
    <text evidence="7">The sequence shown here is derived from an EMBL/GenBank/DDBJ whole genome shotgun (WGS) entry which is preliminary data.</text>
</comment>
<reference evidence="7 8" key="1">
    <citation type="journal article" date="2014" name="Int. J. Syst. Evol. Microbiol.">
        <title>Streptomyces hoynatensis sp. nov., isolated from deep marine sediment.</title>
        <authorList>
            <person name="Veyisoglu A."/>
            <person name="Sahin N."/>
        </authorList>
    </citation>
    <scope>NUCLEOTIDE SEQUENCE [LARGE SCALE GENOMIC DNA]</scope>
    <source>
        <strain evidence="7 8">KCTC 29097</strain>
    </source>
</reference>
<dbReference type="Pfam" id="PF00589">
    <property type="entry name" value="Phage_integrase"/>
    <property type="match status" value="1"/>
</dbReference>
<protein>
    <submittedName>
        <fullName evidence="7">Site-specific integrase</fullName>
    </submittedName>
</protein>
<dbReference type="PROSITE" id="PS51900">
    <property type="entry name" value="CB"/>
    <property type="match status" value="1"/>
</dbReference>
<dbReference type="Pfam" id="PF14659">
    <property type="entry name" value="Phage_int_SAM_3"/>
    <property type="match status" value="1"/>
</dbReference>
<accession>A0A3A9YFM8</accession>
<dbReference type="InterPro" id="IPR050090">
    <property type="entry name" value="Tyrosine_recombinase_XerCD"/>
</dbReference>
<evidence type="ECO:0000256" key="2">
    <source>
        <dbReference type="ARBA" id="ARBA00023125"/>
    </source>
</evidence>
<feature type="domain" description="Tyr recombinase" evidence="5">
    <location>
        <begin position="172"/>
        <end position="377"/>
    </location>
</feature>
<dbReference type="GO" id="GO:0006310">
    <property type="term" value="P:DNA recombination"/>
    <property type="evidence" value="ECO:0007669"/>
    <property type="project" value="UniProtKB-KW"/>
</dbReference>
<dbReference type="GO" id="GO:0015074">
    <property type="term" value="P:DNA integration"/>
    <property type="evidence" value="ECO:0007669"/>
    <property type="project" value="UniProtKB-KW"/>
</dbReference>